<keyword evidence="2 5" id="KW-0238">DNA-binding</keyword>
<evidence type="ECO:0000313" key="10">
    <source>
        <dbReference type="EMBL" id="VDM32177.1"/>
    </source>
</evidence>
<evidence type="ECO:0000256" key="8">
    <source>
        <dbReference type="SAM" id="SignalP"/>
    </source>
</evidence>
<keyword evidence="11" id="KW-1185">Reference proteome</keyword>
<dbReference type="SMART" id="SM00389">
    <property type="entry name" value="HOX"/>
    <property type="match status" value="1"/>
</dbReference>
<name>A0A183U8F3_TOXCA</name>
<evidence type="ECO:0000256" key="5">
    <source>
        <dbReference type="PROSITE-ProRule" id="PRU00108"/>
    </source>
</evidence>
<feature type="signal peptide" evidence="8">
    <location>
        <begin position="1"/>
        <end position="16"/>
    </location>
</feature>
<dbReference type="GO" id="GO:0005634">
    <property type="term" value="C:nucleus"/>
    <property type="evidence" value="ECO:0007669"/>
    <property type="project" value="UniProtKB-SubCell"/>
</dbReference>
<feature type="compositionally biased region" description="Basic and acidic residues" evidence="7">
    <location>
        <begin position="100"/>
        <end position="110"/>
    </location>
</feature>
<evidence type="ECO:0000259" key="9">
    <source>
        <dbReference type="PROSITE" id="PS50071"/>
    </source>
</evidence>
<feature type="domain" description="Homeobox" evidence="9">
    <location>
        <begin position="111"/>
        <end position="171"/>
    </location>
</feature>
<dbReference type="SUPFAM" id="SSF46689">
    <property type="entry name" value="Homeodomain-like"/>
    <property type="match status" value="1"/>
</dbReference>
<dbReference type="PANTHER" id="PTHR24208:SF166">
    <property type="entry name" value="LIM HOMEOBOX TRANSCRIPTION FACTOR 1 ALPHA, ISOFORM B"/>
    <property type="match status" value="1"/>
</dbReference>
<dbReference type="GO" id="GO:0030182">
    <property type="term" value="P:neuron differentiation"/>
    <property type="evidence" value="ECO:0007669"/>
    <property type="project" value="TreeGrafter"/>
</dbReference>
<organism evidence="11 12">
    <name type="scientific">Toxocara canis</name>
    <name type="common">Canine roundworm</name>
    <dbReference type="NCBI Taxonomy" id="6265"/>
    <lineage>
        <taxon>Eukaryota</taxon>
        <taxon>Metazoa</taxon>
        <taxon>Ecdysozoa</taxon>
        <taxon>Nematoda</taxon>
        <taxon>Chromadorea</taxon>
        <taxon>Rhabditida</taxon>
        <taxon>Spirurina</taxon>
        <taxon>Ascaridomorpha</taxon>
        <taxon>Ascaridoidea</taxon>
        <taxon>Toxocaridae</taxon>
        <taxon>Toxocara</taxon>
    </lineage>
</organism>
<keyword evidence="3 5" id="KW-0371">Homeobox</keyword>
<feature type="compositionally biased region" description="Basic and acidic residues" evidence="7">
    <location>
        <begin position="71"/>
        <end position="86"/>
    </location>
</feature>
<proteinExistence type="predicted"/>
<dbReference type="PROSITE" id="PS00027">
    <property type="entry name" value="HOMEOBOX_1"/>
    <property type="match status" value="1"/>
</dbReference>
<reference evidence="10 11" key="2">
    <citation type="submission" date="2018-11" db="EMBL/GenBank/DDBJ databases">
        <authorList>
            <consortium name="Pathogen Informatics"/>
        </authorList>
    </citation>
    <scope>NUCLEOTIDE SEQUENCE [LARGE SCALE GENOMIC DNA]</scope>
</reference>
<evidence type="ECO:0000256" key="2">
    <source>
        <dbReference type="ARBA" id="ARBA00023125"/>
    </source>
</evidence>
<dbReference type="PROSITE" id="PS50071">
    <property type="entry name" value="HOMEOBOX_2"/>
    <property type="match status" value="1"/>
</dbReference>
<dbReference type="Pfam" id="PF00046">
    <property type="entry name" value="Homeodomain"/>
    <property type="match status" value="1"/>
</dbReference>
<feature type="DNA-binding region" description="Homeobox" evidence="5">
    <location>
        <begin position="113"/>
        <end position="172"/>
    </location>
</feature>
<evidence type="ECO:0000313" key="12">
    <source>
        <dbReference type="WBParaSite" id="TCNE_0000477301-mRNA-1"/>
    </source>
</evidence>
<dbReference type="Gene3D" id="1.10.10.60">
    <property type="entry name" value="Homeodomain-like"/>
    <property type="match status" value="1"/>
</dbReference>
<dbReference type="GO" id="GO:0000977">
    <property type="term" value="F:RNA polymerase II transcription regulatory region sequence-specific DNA binding"/>
    <property type="evidence" value="ECO:0007669"/>
    <property type="project" value="TreeGrafter"/>
</dbReference>
<dbReference type="PANTHER" id="PTHR24208">
    <property type="entry name" value="LIM/HOMEOBOX PROTEIN LHX"/>
    <property type="match status" value="1"/>
</dbReference>
<keyword evidence="4 5" id="KW-0539">Nucleus</keyword>
<dbReference type="EMBL" id="UYWY01008983">
    <property type="protein sequence ID" value="VDM32177.1"/>
    <property type="molecule type" value="Genomic_DNA"/>
</dbReference>
<dbReference type="InterPro" id="IPR017970">
    <property type="entry name" value="Homeobox_CS"/>
</dbReference>
<sequence>MSWKAFLVIAFKAANASSPNLSSSFLPSYWASQLTALNAVTSRSSGAKSEVKDELQSKNIGNKPTEVSVEVNREVDGNPDTSKEELDIPVGSAEGAEVESSGHETPKNDAWRPLRSRSFLTDAQVAILLTHFKRNPFPSKYELSAVAEQIGVNKRVVQVWFQNTRAKERRSNRLGMSSDRYTRPGWGLSAARTSTVGDPMQLMAAWAQHCSSVTNSTKVQFSFVKKEIESSFICLNDQQLCCFVNQTKQEYIVLSLLSYRHIT</sequence>
<reference evidence="12" key="1">
    <citation type="submission" date="2016-06" db="UniProtKB">
        <authorList>
            <consortium name="WormBaseParasite"/>
        </authorList>
    </citation>
    <scope>IDENTIFICATION</scope>
</reference>
<feature type="region of interest" description="Disordered" evidence="7">
    <location>
        <begin position="43"/>
        <end position="110"/>
    </location>
</feature>
<keyword evidence="8" id="KW-0732">Signal</keyword>
<feature type="chain" id="PRO_5044553027" evidence="8">
    <location>
        <begin position="17"/>
        <end position="263"/>
    </location>
</feature>
<dbReference type="AlphaFoldDB" id="A0A183U8F3"/>
<accession>A0A183U8F3</accession>
<evidence type="ECO:0000256" key="7">
    <source>
        <dbReference type="SAM" id="MobiDB-lite"/>
    </source>
</evidence>
<evidence type="ECO:0000256" key="3">
    <source>
        <dbReference type="ARBA" id="ARBA00023155"/>
    </source>
</evidence>
<evidence type="ECO:0000256" key="6">
    <source>
        <dbReference type="RuleBase" id="RU000682"/>
    </source>
</evidence>
<protein>
    <submittedName>
        <fullName evidence="12">Homeobox domain-containing protein</fullName>
    </submittedName>
</protein>
<dbReference type="WBParaSite" id="TCNE_0000477301-mRNA-1">
    <property type="protein sequence ID" value="TCNE_0000477301-mRNA-1"/>
    <property type="gene ID" value="TCNE_0000477301"/>
</dbReference>
<comment type="subcellular location">
    <subcellularLocation>
        <location evidence="1 5 6">Nucleus</location>
    </subcellularLocation>
</comment>
<evidence type="ECO:0000256" key="4">
    <source>
        <dbReference type="ARBA" id="ARBA00023242"/>
    </source>
</evidence>
<dbReference type="InterPro" id="IPR001356">
    <property type="entry name" value="HD"/>
</dbReference>
<dbReference type="InterPro" id="IPR009057">
    <property type="entry name" value="Homeodomain-like_sf"/>
</dbReference>
<dbReference type="CDD" id="cd00086">
    <property type="entry name" value="homeodomain"/>
    <property type="match status" value="1"/>
</dbReference>
<dbReference type="Proteomes" id="UP000050794">
    <property type="component" value="Unassembled WGS sequence"/>
</dbReference>
<evidence type="ECO:0000256" key="1">
    <source>
        <dbReference type="ARBA" id="ARBA00004123"/>
    </source>
</evidence>
<gene>
    <name evidence="10" type="ORF">TCNE_LOCUS4774</name>
</gene>
<dbReference type="GO" id="GO:0000981">
    <property type="term" value="F:DNA-binding transcription factor activity, RNA polymerase II-specific"/>
    <property type="evidence" value="ECO:0007669"/>
    <property type="project" value="InterPro"/>
</dbReference>
<evidence type="ECO:0000313" key="11">
    <source>
        <dbReference type="Proteomes" id="UP000050794"/>
    </source>
</evidence>
<dbReference type="InterPro" id="IPR050453">
    <property type="entry name" value="LIM_Homeobox_TF"/>
</dbReference>